<proteinExistence type="predicted"/>
<dbReference type="EMBL" id="CAEZVO010000015">
    <property type="protein sequence ID" value="CAB4628382.1"/>
    <property type="molecule type" value="Genomic_DNA"/>
</dbReference>
<accession>A0A6J6IUJ6</accession>
<dbReference type="InterPro" id="IPR007060">
    <property type="entry name" value="FtsL/DivIC"/>
</dbReference>
<gene>
    <name evidence="1" type="ORF">UFOPK1561_00296</name>
    <name evidence="2" type="ORF">UFOPK2044_00208</name>
</gene>
<evidence type="ECO:0000313" key="2">
    <source>
        <dbReference type="EMBL" id="CAB4628382.1"/>
    </source>
</evidence>
<sequence length="172" mass="19108">MKSPRKVAPSQNKAALRGFRLNSSSVALLLLIVFGVLTLAPRVQTWFSQRQAIFEAQNQLEQAKKDVAAMQIERKRWEDPAYIRAQARDRLYYVMPGEVSYLVMDAEGIDTSDISGTVGAKLSAEKNNAQISDKIYQTKNNWIDAVVETVVRAGLEQPAEPVSVEPSPKATD</sequence>
<protein>
    <submittedName>
        <fullName evidence="2">Unannotated protein</fullName>
    </submittedName>
</protein>
<dbReference type="AlphaFoldDB" id="A0A6J6IUJ6"/>
<dbReference type="Pfam" id="PF04977">
    <property type="entry name" value="DivIC"/>
    <property type="match status" value="1"/>
</dbReference>
<name>A0A6J6IUJ6_9ZZZZ</name>
<evidence type="ECO:0000313" key="1">
    <source>
        <dbReference type="EMBL" id="CAB4551258.1"/>
    </source>
</evidence>
<organism evidence="2">
    <name type="scientific">freshwater metagenome</name>
    <dbReference type="NCBI Taxonomy" id="449393"/>
    <lineage>
        <taxon>unclassified sequences</taxon>
        <taxon>metagenomes</taxon>
        <taxon>ecological metagenomes</taxon>
    </lineage>
</organism>
<reference evidence="2" key="1">
    <citation type="submission" date="2020-05" db="EMBL/GenBank/DDBJ databases">
        <authorList>
            <person name="Chiriac C."/>
            <person name="Salcher M."/>
            <person name="Ghai R."/>
            <person name="Kavagutti S V."/>
        </authorList>
    </citation>
    <scope>NUCLEOTIDE SEQUENCE</scope>
</reference>
<dbReference type="EMBL" id="CAEZSZ010000019">
    <property type="protein sequence ID" value="CAB4551258.1"/>
    <property type="molecule type" value="Genomic_DNA"/>
</dbReference>